<keyword evidence="2" id="KW-1185">Reference proteome</keyword>
<evidence type="ECO:0000313" key="1">
    <source>
        <dbReference type="EMBL" id="GBP70563.1"/>
    </source>
</evidence>
<gene>
    <name evidence="1" type="ORF">EVAR_54372_1</name>
</gene>
<dbReference type="EMBL" id="BGZK01001079">
    <property type="protein sequence ID" value="GBP70563.1"/>
    <property type="molecule type" value="Genomic_DNA"/>
</dbReference>
<accession>A0A4C1Y5E4</accession>
<name>A0A4C1Y5E4_EUMVA</name>
<protein>
    <submittedName>
        <fullName evidence="1">Uncharacterized protein</fullName>
    </submittedName>
</protein>
<organism evidence="1 2">
    <name type="scientific">Eumeta variegata</name>
    <name type="common">Bagworm moth</name>
    <name type="synonym">Eumeta japonica</name>
    <dbReference type="NCBI Taxonomy" id="151549"/>
    <lineage>
        <taxon>Eukaryota</taxon>
        <taxon>Metazoa</taxon>
        <taxon>Ecdysozoa</taxon>
        <taxon>Arthropoda</taxon>
        <taxon>Hexapoda</taxon>
        <taxon>Insecta</taxon>
        <taxon>Pterygota</taxon>
        <taxon>Neoptera</taxon>
        <taxon>Endopterygota</taxon>
        <taxon>Lepidoptera</taxon>
        <taxon>Glossata</taxon>
        <taxon>Ditrysia</taxon>
        <taxon>Tineoidea</taxon>
        <taxon>Psychidae</taxon>
        <taxon>Oiketicinae</taxon>
        <taxon>Eumeta</taxon>
    </lineage>
</organism>
<dbReference type="AlphaFoldDB" id="A0A4C1Y5E4"/>
<comment type="caution">
    <text evidence="1">The sequence shown here is derived from an EMBL/GenBank/DDBJ whole genome shotgun (WGS) entry which is preliminary data.</text>
</comment>
<dbReference type="Proteomes" id="UP000299102">
    <property type="component" value="Unassembled WGS sequence"/>
</dbReference>
<sequence>MLQASVNYGFPRIITSHNTIFYDRWHSFEKPPIVARQSAVYAEVDLTEAYHKVQETGRGQRVEKLTTQHWQCQIQPSRNSRKIPVADIELIHTRSAQHVFDARKGYDVE</sequence>
<proteinExistence type="predicted"/>
<reference evidence="1 2" key="1">
    <citation type="journal article" date="2019" name="Commun. Biol.">
        <title>The bagworm genome reveals a unique fibroin gene that provides high tensile strength.</title>
        <authorList>
            <person name="Kono N."/>
            <person name="Nakamura H."/>
            <person name="Ohtoshi R."/>
            <person name="Tomita M."/>
            <person name="Numata K."/>
            <person name="Arakawa K."/>
        </authorList>
    </citation>
    <scope>NUCLEOTIDE SEQUENCE [LARGE SCALE GENOMIC DNA]</scope>
</reference>
<evidence type="ECO:0000313" key="2">
    <source>
        <dbReference type="Proteomes" id="UP000299102"/>
    </source>
</evidence>